<dbReference type="Proteomes" id="UP000693970">
    <property type="component" value="Unassembled WGS sequence"/>
</dbReference>
<feature type="compositionally biased region" description="Polar residues" evidence="1">
    <location>
        <begin position="163"/>
        <end position="177"/>
    </location>
</feature>
<evidence type="ECO:0000256" key="1">
    <source>
        <dbReference type="SAM" id="MobiDB-lite"/>
    </source>
</evidence>
<comment type="caution">
    <text evidence="2">The sequence shown here is derived from an EMBL/GenBank/DDBJ whole genome shotgun (WGS) entry which is preliminary data.</text>
</comment>
<reference evidence="2" key="2">
    <citation type="submission" date="2021-04" db="EMBL/GenBank/DDBJ databases">
        <authorList>
            <person name="Podell S."/>
        </authorList>
    </citation>
    <scope>NUCLEOTIDE SEQUENCE</scope>
    <source>
        <strain evidence="2">Hildebrandi</strain>
    </source>
</reference>
<reference evidence="2" key="1">
    <citation type="journal article" date="2021" name="Sci. Rep.">
        <title>Diploid genomic architecture of Nitzschia inconspicua, an elite biomass production diatom.</title>
        <authorList>
            <person name="Oliver A."/>
            <person name="Podell S."/>
            <person name="Pinowska A."/>
            <person name="Traller J.C."/>
            <person name="Smith S.R."/>
            <person name="McClure R."/>
            <person name="Beliaev A."/>
            <person name="Bohutskyi P."/>
            <person name="Hill E.A."/>
            <person name="Rabines A."/>
            <person name="Zheng H."/>
            <person name="Allen L.Z."/>
            <person name="Kuo A."/>
            <person name="Grigoriev I.V."/>
            <person name="Allen A.E."/>
            <person name="Hazlebeck D."/>
            <person name="Allen E.E."/>
        </authorList>
    </citation>
    <scope>NUCLEOTIDE SEQUENCE</scope>
    <source>
        <strain evidence="2">Hildebrandi</strain>
    </source>
</reference>
<gene>
    <name evidence="2" type="ORF">IV203_006049</name>
</gene>
<dbReference type="AlphaFoldDB" id="A0A9K3KPZ7"/>
<feature type="compositionally biased region" description="Basic and acidic residues" evidence="1">
    <location>
        <begin position="231"/>
        <end position="248"/>
    </location>
</feature>
<feature type="compositionally biased region" description="Basic and acidic residues" evidence="1">
    <location>
        <begin position="93"/>
        <end position="111"/>
    </location>
</feature>
<protein>
    <submittedName>
        <fullName evidence="2">Uncharacterized protein</fullName>
    </submittedName>
</protein>
<feature type="compositionally biased region" description="Low complexity" evidence="1">
    <location>
        <begin position="74"/>
        <end position="84"/>
    </location>
</feature>
<keyword evidence="3" id="KW-1185">Reference proteome</keyword>
<proteinExistence type="predicted"/>
<feature type="region of interest" description="Disordered" evidence="1">
    <location>
        <begin position="47"/>
        <end position="295"/>
    </location>
</feature>
<feature type="region of interest" description="Disordered" evidence="1">
    <location>
        <begin position="1"/>
        <end position="35"/>
    </location>
</feature>
<sequence>MSGLDDGHHDNHADVNRGEGHPFSPPKPKCRRSMDLEFHDLDLDDLDESEHSKSKVNGPGLLRIDFYLGHSGGDDSSSFNDSFGEASDDEEPDKQYLEELLDEEYHPERLNLLDSNSLPRKDKPKLQRSSGKNGFMGVKYDVSDSDSEPERPENTTEDEESDWTPSRSGAHTDSSSDLQEEDYVYDQSDHTYNVDSILPQNDDWDSSYERGETITLDDEPNPGVEDVFESSPKRRIESARPSIREQMERMGNSTKKSFRTVGNRPFFSQPFKSLTKTLSGGKRKPRKGLEQQEVA</sequence>
<evidence type="ECO:0000313" key="2">
    <source>
        <dbReference type="EMBL" id="KAG7346980.1"/>
    </source>
</evidence>
<evidence type="ECO:0000313" key="3">
    <source>
        <dbReference type="Proteomes" id="UP000693970"/>
    </source>
</evidence>
<dbReference type="EMBL" id="JAGRRH010000021">
    <property type="protein sequence ID" value="KAG7346980.1"/>
    <property type="molecule type" value="Genomic_DNA"/>
</dbReference>
<name>A0A9K3KPZ7_9STRA</name>
<accession>A0A9K3KPZ7</accession>
<organism evidence="2 3">
    <name type="scientific">Nitzschia inconspicua</name>
    <dbReference type="NCBI Taxonomy" id="303405"/>
    <lineage>
        <taxon>Eukaryota</taxon>
        <taxon>Sar</taxon>
        <taxon>Stramenopiles</taxon>
        <taxon>Ochrophyta</taxon>
        <taxon>Bacillariophyta</taxon>
        <taxon>Bacillariophyceae</taxon>
        <taxon>Bacillariophycidae</taxon>
        <taxon>Bacillariales</taxon>
        <taxon>Bacillariaceae</taxon>
        <taxon>Nitzschia</taxon>
    </lineage>
</organism>
<feature type="compositionally biased region" description="Basic and acidic residues" evidence="1">
    <location>
        <begin position="1"/>
        <end position="20"/>
    </location>
</feature>